<dbReference type="EMBL" id="JACCBU010000001">
    <property type="protein sequence ID" value="NYE71301.1"/>
    <property type="molecule type" value="Genomic_DNA"/>
</dbReference>
<keyword evidence="3" id="KW-1185">Reference proteome</keyword>
<dbReference type="Pfam" id="PF13452">
    <property type="entry name" value="FAS1_DH_region"/>
    <property type="match status" value="1"/>
</dbReference>
<evidence type="ECO:0000313" key="2">
    <source>
        <dbReference type="EMBL" id="NYE71301.1"/>
    </source>
</evidence>
<sequence>MPISSEHAGRTYPPTAPYEVSAAKIGEFAQALGDANPAYAGPDLVAPPTFVTVVVQPAWQLMFDDPDLGIALHRIVHAEQRFSYQRPLRPGDRVTVALTLDQVRNRDTADFITASARVETVEGEHLCTGTAVFVHTKVAA</sequence>
<dbReference type="AlphaFoldDB" id="A0A7Y9I7A4"/>
<organism evidence="2 3">
    <name type="scientific">Microlunatus parietis</name>
    <dbReference type="NCBI Taxonomy" id="682979"/>
    <lineage>
        <taxon>Bacteria</taxon>
        <taxon>Bacillati</taxon>
        <taxon>Actinomycetota</taxon>
        <taxon>Actinomycetes</taxon>
        <taxon>Propionibacteriales</taxon>
        <taxon>Propionibacteriaceae</taxon>
        <taxon>Microlunatus</taxon>
    </lineage>
</organism>
<evidence type="ECO:0000313" key="3">
    <source>
        <dbReference type="Proteomes" id="UP000569914"/>
    </source>
</evidence>
<evidence type="ECO:0000259" key="1">
    <source>
        <dbReference type="Pfam" id="PF13452"/>
    </source>
</evidence>
<dbReference type="Proteomes" id="UP000569914">
    <property type="component" value="Unassembled WGS sequence"/>
</dbReference>
<protein>
    <submittedName>
        <fullName evidence="2">Acyl dehydratase</fullName>
    </submittedName>
</protein>
<dbReference type="CDD" id="cd03441">
    <property type="entry name" value="R_hydratase_like"/>
    <property type="match status" value="1"/>
</dbReference>
<dbReference type="SUPFAM" id="SSF54637">
    <property type="entry name" value="Thioesterase/thiol ester dehydrase-isomerase"/>
    <property type="match status" value="1"/>
</dbReference>
<feature type="domain" description="FAS1-like dehydratase" evidence="1">
    <location>
        <begin position="9"/>
        <end position="128"/>
    </location>
</feature>
<dbReference type="InterPro" id="IPR016709">
    <property type="entry name" value="HadA-like"/>
</dbReference>
<proteinExistence type="predicted"/>
<comment type="caution">
    <text evidence="2">The sequence shown here is derived from an EMBL/GenBank/DDBJ whole genome shotgun (WGS) entry which is preliminary data.</text>
</comment>
<dbReference type="RefSeq" id="WP_179751347.1">
    <property type="nucleotide sequence ID" value="NZ_JACCBU010000001.1"/>
</dbReference>
<dbReference type="Gene3D" id="3.10.129.10">
    <property type="entry name" value="Hotdog Thioesterase"/>
    <property type="match status" value="1"/>
</dbReference>
<dbReference type="InterPro" id="IPR029069">
    <property type="entry name" value="HotDog_dom_sf"/>
</dbReference>
<dbReference type="InterPro" id="IPR039569">
    <property type="entry name" value="FAS1-like_DH_region"/>
</dbReference>
<reference evidence="2 3" key="1">
    <citation type="submission" date="2020-07" db="EMBL/GenBank/DDBJ databases">
        <title>Sequencing the genomes of 1000 actinobacteria strains.</title>
        <authorList>
            <person name="Klenk H.-P."/>
        </authorList>
    </citation>
    <scope>NUCLEOTIDE SEQUENCE [LARGE SCALE GENOMIC DNA]</scope>
    <source>
        <strain evidence="2 3">DSM 22083</strain>
    </source>
</reference>
<name>A0A7Y9I7A4_9ACTN</name>
<accession>A0A7Y9I7A4</accession>
<dbReference type="PIRSF" id="PIRSF018072">
    <property type="entry name" value="UCP018072"/>
    <property type="match status" value="1"/>
</dbReference>
<gene>
    <name evidence="2" type="ORF">BKA15_002630</name>
</gene>